<name>A0A377QAB2_9NEIS</name>
<proteinExistence type="predicted"/>
<dbReference type="SUPFAM" id="SSF101327">
    <property type="entry name" value="YgfB-like"/>
    <property type="match status" value="1"/>
</dbReference>
<dbReference type="Gene3D" id="3.10.450.50">
    <property type="match status" value="1"/>
</dbReference>
<reference evidence="2 4" key="2">
    <citation type="submission" date="2019-03" db="EMBL/GenBank/DDBJ databases">
        <title>Genomic Encyclopedia of Type Strains, Phase IV (KMG-IV): sequencing the most valuable type-strain genomes for metagenomic binning, comparative biology and taxonomic classification.</title>
        <authorList>
            <person name="Goeker M."/>
        </authorList>
    </citation>
    <scope>NUCLEOTIDE SEQUENCE [LARGE SCALE GENOMIC DNA]</scope>
    <source>
        <strain evidence="2 4">DSM 3764</strain>
    </source>
</reference>
<gene>
    <name evidence="1" type="primary">ychJ_2</name>
    <name evidence="2" type="ORF">EV682_11131</name>
    <name evidence="1" type="ORF">NCTC11159_02904</name>
</gene>
<keyword evidence="4" id="KW-1185">Reference proteome</keyword>
<dbReference type="PANTHER" id="PTHR33747">
    <property type="entry name" value="UPF0225 PROTEIN SCO1677"/>
    <property type="match status" value="1"/>
</dbReference>
<dbReference type="InterPro" id="IPR004027">
    <property type="entry name" value="SEC_C_motif"/>
</dbReference>
<reference evidence="1 3" key="1">
    <citation type="submission" date="2018-06" db="EMBL/GenBank/DDBJ databases">
        <authorList>
            <consortium name="Pathogen Informatics"/>
            <person name="Doyle S."/>
        </authorList>
    </citation>
    <scope>NUCLEOTIDE SEQUENCE [LARGE SCALE GENOMIC DNA]</scope>
    <source>
        <strain evidence="1 3">NCTC11159</strain>
    </source>
</reference>
<dbReference type="Proteomes" id="UP000255108">
    <property type="component" value="Unassembled WGS sequence"/>
</dbReference>
<organism evidence="1 3">
    <name type="scientific">Iodobacter fluviatilis</name>
    <dbReference type="NCBI Taxonomy" id="537"/>
    <lineage>
        <taxon>Bacteria</taxon>
        <taxon>Pseudomonadati</taxon>
        <taxon>Pseudomonadota</taxon>
        <taxon>Betaproteobacteria</taxon>
        <taxon>Neisseriales</taxon>
        <taxon>Chitinibacteraceae</taxon>
        <taxon>Iodobacter</taxon>
    </lineage>
</organism>
<dbReference type="PANTHER" id="PTHR33747:SF1">
    <property type="entry name" value="ADENYLATE CYCLASE-ASSOCIATED CAP C-TERMINAL DOMAIN-CONTAINING PROTEIN"/>
    <property type="match status" value="1"/>
</dbReference>
<dbReference type="EMBL" id="UGHR01000001">
    <property type="protein sequence ID" value="STQ91822.1"/>
    <property type="molecule type" value="Genomic_DNA"/>
</dbReference>
<dbReference type="SUPFAM" id="SSF103642">
    <property type="entry name" value="Sec-C motif"/>
    <property type="match status" value="1"/>
</dbReference>
<protein>
    <submittedName>
        <fullName evidence="1">Predicted metal-binding protein related to the C-terminal domain of SecA</fullName>
    </submittedName>
</protein>
<dbReference type="AlphaFoldDB" id="A0A377QAB2"/>
<dbReference type="Pfam" id="PF03695">
    <property type="entry name" value="UPF0149"/>
    <property type="match status" value="1"/>
</dbReference>
<dbReference type="Pfam" id="PF02810">
    <property type="entry name" value="SEC-C"/>
    <property type="match status" value="1"/>
</dbReference>
<dbReference type="EMBL" id="SMBT01000011">
    <property type="protein sequence ID" value="TCU83671.1"/>
    <property type="molecule type" value="Genomic_DNA"/>
</dbReference>
<sequence>MSALKQAELERLDAFLMSEATGAETMDLEMIDGFFVALAISPEQAPEEEWLPHIFEGQAPEFKDAAEKDEIIDLIRRHHAAIQDAFSLKARNKETEAPLYVPIILQDEGIDEKWRETLGAYWASGFRAGVLLREDLWQDTLDENEDLYEVVAKILTLELGHHPDDEEQVLTISARDALIDELPWLIEDVLHWWLNQQFGKVETIVNDGPKIGRNDPCSCGSGKKFKKCCGA</sequence>
<dbReference type="InterPro" id="IPR011978">
    <property type="entry name" value="YgfB-like"/>
</dbReference>
<dbReference type="OrthoDB" id="570299at2"/>
<evidence type="ECO:0000313" key="1">
    <source>
        <dbReference type="EMBL" id="STQ91822.1"/>
    </source>
</evidence>
<dbReference type="InterPro" id="IPR036255">
    <property type="entry name" value="YgfB-like_sf"/>
</dbReference>
<evidence type="ECO:0000313" key="3">
    <source>
        <dbReference type="Proteomes" id="UP000255108"/>
    </source>
</evidence>
<evidence type="ECO:0000313" key="2">
    <source>
        <dbReference type="EMBL" id="TCU83671.1"/>
    </source>
</evidence>
<accession>A0A377QAB2</accession>
<dbReference type="RefSeq" id="WP_115228002.1">
    <property type="nucleotide sequence ID" value="NZ_CAWOLO010000011.1"/>
</dbReference>
<dbReference type="Proteomes" id="UP000295794">
    <property type="component" value="Unassembled WGS sequence"/>
</dbReference>
<evidence type="ECO:0000313" key="4">
    <source>
        <dbReference type="Proteomes" id="UP000295794"/>
    </source>
</evidence>
<dbReference type="NCBIfam" id="TIGR02292">
    <property type="entry name" value="ygfB_yecA"/>
    <property type="match status" value="1"/>
</dbReference>